<dbReference type="Pfam" id="PF04172">
    <property type="entry name" value="LrgB"/>
    <property type="match status" value="1"/>
</dbReference>
<reference evidence="6 7" key="1">
    <citation type="submission" date="2021-01" db="EMBL/GenBank/DDBJ databases">
        <title>Genomic Encyclopedia of Type Strains, Phase IV (KMG-IV): sequencing the most valuable type-strain genomes for metagenomic binning, comparative biology and taxonomic classification.</title>
        <authorList>
            <person name="Goeker M."/>
        </authorList>
    </citation>
    <scope>NUCLEOTIDE SEQUENCE [LARGE SCALE GENOMIC DNA]</scope>
    <source>
        <strain evidence="6 7">DSM 25540</strain>
    </source>
</reference>
<sequence>MSEFFMSLWFIMITLFIYMAARKLNTVHKALYTMPFLTGTIVLVMFLIFSNTSYEAYSLGGAWIEFWLGPAIVALSIPLYEQRKTLLKFIIPLGVPVVLATFLGIVTGVSFAGIAGLSEELMYSILPKSVTTPIAMDIASILDGDPSIAALLVLVAGVSGVLFADITFRIFKIDQNLAKGIGLGAAAHGIGTANAMENGQVQGAASSVSMTLCAILLSIFTPIIAFVFMY</sequence>
<dbReference type="PANTHER" id="PTHR30249:SF0">
    <property type="entry name" value="PLASTIDAL GLYCOLATE_GLYCERATE TRANSLOCATOR 1, CHLOROPLASTIC"/>
    <property type="match status" value="1"/>
</dbReference>
<feature type="transmembrane region" description="Helical" evidence="5">
    <location>
        <begin position="31"/>
        <end position="50"/>
    </location>
</feature>
<comment type="caution">
    <text evidence="6">The sequence shown here is derived from an EMBL/GenBank/DDBJ whole genome shotgun (WGS) entry which is preliminary data.</text>
</comment>
<dbReference type="PANTHER" id="PTHR30249">
    <property type="entry name" value="PUTATIVE SEROTONIN TRANSPORTER"/>
    <property type="match status" value="1"/>
</dbReference>
<evidence type="ECO:0000256" key="2">
    <source>
        <dbReference type="ARBA" id="ARBA00022692"/>
    </source>
</evidence>
<comment type="subcellular location">
    <subcellularLocation>
        <location evidence="1">Membrane</location>
        <topology evidence="1">Multi-pass membrane protein</topology>
    </subcellularLocation>
</comment>
<feature type="transmembrane region" description="Helical" evidence="5">
    <location>
        <begin position="208"/>
        <end position="229"/>
    </location>
</feature>
<proteinExistence type="predicted"/>
<feature type="transmembrane region" description="Helical" evidence="5">
    <location>
        <begin position="89"/>
        <end position="117"/>
    </location>
</feature>
<dbReference type="RefSeq" id="WP_204695916.1">
    <property type="nucleotide sequence ID" value="NZ_JAFBEC010000002.1"/>
</dbReference>
<organism evidence="6 7">
    <name type="scientific">Geomicrobium sediminis</name>
    <dbReference type="NCBI Taxonomy" id="1347788"/>
    <lineage>
        <taxon>Bacteria</taxon>
        <taxon>Bacillati</taxon>
        <taxon>Bacillota</taxon>
        <taxon>Bacilli</taxon>
        <taxon>Bacillales</taxon>
        <taxon>Geomicrobium</taxon>
    </lineage>
</organism>
<keyword evidence="3 5" id="KW-1133">Transmembrane helix</keyword>
<evidence type="ECO:0000256" key="1">
    <source>
        <dbReference type="ARBA" id="ARBA00004141"/>
    </source>
</evidence>
<evidence type="ECO:0000313" key="6">
    <source>
        <dbReference type="EMBL" id="MBM7631882.1"/>
    </source>
</evidence>
<keyword evidence="2 5" id="KW-0812">Transmembrane</keyword>
<feature type="transmembrane region" description="Helical" evidence="5">
    <location>
        <begin position="6"/>
        <end position="24"/>
    </location>
</feature>
<evidence type="ECO:0000256" key="3">
    <source>
        <dbReference type="ARBA" id="ARBA00022989"/>
    </source>
</evidence>
<gene>
    <name evidence="6" type="ORF">JOD17_000974</name>
</gene>
<dbReference type="InterPro" id="IPR007300">
    <property type="entry name" value="CidB/LrgB"/>
</dbReference>
<dbReference type="GO" id="GO:0016787">
    <property type="term" value="F:hydrolase activity"/>
    <property type="evidence" value="ECO:0007669"/>
    <property type="project" value="UniProtKB-KW"/>
</dbReference>
<evidence type="ECO:0000256" key="4">
    <source>
        <dbReference type="ARBA" id="ARBA00023136"/>
    </source>
</evidence>
<keyword evidence="7" id="KW-1185">Reference proteome</keyword>
<feature type="transmembrane region" description="Helical" evidence="5">
    <location>
        <begin position="56"/>
        <end position="77"/>
    </location>
</feature>
<evidence type="ECO:0000313" key="7">
    <source>
        <dbReference type="Proteomes" id="UP000741863"/>
    </source>
</evidence>
<evidence type="ECO:0000256" key="5">
    <source>
        <dbReference type="SAM" id="Phobius"/>
    </source>
</evidence>
<keyword evidence="6" id="KW-0378">Hydrolase</keyword>
<accession>A0ABS2P8Z1</accession>
<protein>
    <submittedName>
        <fullName evidence="6">Murein hydrolase (TIGR00659 family)</fullName>
    </submittedName>
</protein>
<keyword evidence="4 5" id="KW-0472">Membrane</keyword>
<dbReference type="EMBL" id="JAFBEC010000002">
    <property type="protein sequence ID" value="MBM7631882.1"/>
    <property type="molecule type" value="Genomic_DNA"/>
</dbReference>
<name>A0ABS2P8Z1_9BACL</name>
<feature type="transmembrane region" description="Helical" evidence="5">
    <location>
        <begin position="148"/>
        <end position="168"/>
    </location>
</feature>
<dbReference type="Proteomes" id="UP000741863">
    <property type="component" value="Unassembled WGS sequence"/>
</dbReference>